<proteinExistence type="predicted"/>
<keyword evidence="1" id="KW-1133">Transmembrane helix</keyword>
<dbReference type="InterPro" id="IPR020825">
    <property type="entry name" value="Phe-tRNA_synthase-like_B3/B4"/>
</dbReference>
<dbReference type="AlphaFoldDB" id="A0A445MFL8"/>
<evidence type="ECO:0000256" key="1">
    <source>
        <dbReference type="SAM" id="Phobius"/>
    </source>
</evidence>
<sequence length="157" mass="17777">MLRMHVKPEFLLVHGICVGYLVKFFSFSNTRRRTLVAIGTHDLDTIQGPFTYEALPPQEINFVPLKQVQSFRADDLLEYYKVTMFSEYCENKFEIEPVEVVNSDGKSNIYPDLSIIKMEVPLSDLVDPIGISLDATEVLISAVFSGIYFTNVVNGLC</sequence>
<protein>
    <recommendedName>
        <fullName evidence="3">B3/B4 tRNA-binding domain-containing protein</fullName>
    </recommendedName>
</protein>
<dbReference type="GO" id="GO:0006432">
    <property type="term" value="P:phenylalanyl-tRNA aminoacylation"/>
    <property type="evidence" value="ECO:0007669"/>
    <property type="project" value="InterPro"/>
</dbReference>
<dbReference type="Gene3D" id="3.50.40.10">
    <property type="entry name" value="Phenylalanyl-trna Synthetase, Chain B, domain 3"/>
    <property type="match status" value="1"/>
</dbReference>
<keyword evidence="1" id="KW-0472">Membrane</keyword>
<reference evidence="2" key="1">
    <citation type="journal article" date="2018" name="Data Brief">
        <title>Genome sequence data from 17 accessions of Ensete ventricosum, a staple food crop for millions in Ethiopia.</title>
        <authorList>
            <person name="Yemataw Z."/>
            <person name="Muzemil S."/>
            <person name="Ambachew D."/>
            <person name="Tripathi L."/>
            <person name="Tesfaye K."/>
            <person name="Chala A."/>
            <person name="Farbos A."/>
            <person name="O'Neill P."/>
            <person name="Moore K."/>
            <person name="Grant M."/>
            <person name="Studholme D.J."/>
        </authorList>
    </citation>
    <scope>NUCLEOTIDE SEQUENCE [LARGE SCALE GENOMIC DNA]</scope>
    <source>
        <tissue evidence="2">Leaf</tissue>
    </source>
</reference>
<evidence type="ECO:0008006" key="3">
    <source>
        <dbReference type="Google" id="ProtNLM"/>
    </source>
</evidence>
<dbReference type="GO" id="GO:0004826">
    <property type="term" value="F:phenylalanine-tRNA ligase activity"/>
    <property type="evidence" value="ECO:0007669"/>
    <property type="project" value="InterPro"/>
</dbReference>
<organism evidence="2">
    <name type="scientific">Ensete ventricosum</name>
    <name type="common">Abyssinian banana</name>
    <name type="synonym">Musa ensete</name>
    <dbReference type="NCBI Taxonomy" id="4639"/>
    <lineage>
        <taxon>Eukaryota</taxon>
        <taxon>Viridiplantae</taxon>
        <taxon>Streptophyta</taxon>
        <taxon>Embryophyta</taxon>
        <taxon>Tracheophyta</taxon>
        <taxon>Spermatophyta</taxon>
        <taxon>Magnoliopsida</taxon>
        <taxon>Liliopsida</taxon>
        <taxon>Zingiberales</taxon>
        <taxon>Musaceae</taxon>
        <taxon>Ensete</taxon>
    </lineage>
</organism>
<dbReference type="InterPro" id="IPR045060">
    <property type="entry name" value="Phe-tRNA-ligase_IIc_bsu"/>
</dbReference>
<name>A0A445MFL8_ENSVE</name>
<evidence type="ECO:0000313" key="2">
    <source>
        <dbReference type="EMBL" id="RZR73009.1"/>
    </source>
</evidence>
<dbReference type="PANTHER" id="PTHR10947:SF0">
    <property type="entry name" value="PHENYLALANINE--TRNA LIGASE BETA SUBUNIT"/>
    <property type="match status" value="1"/>
</dbReference>
<accession>A0A445MFL8</accession>
<dbReference type="EMBL" id="KV875804">
    <property type="protein sequence ID" value="RZR73009.1"/>
    <property type="molecule type" value="Genomic_DNA"/>
</dbReference>
<dbReference type="PANTHER" id="PTHR10947">
    <property type="entry name" value="PHENYLALANYL-TRNA SYNTHETASE BETA CHAIN AND LEUCINE-RICH REPEAT-CONTAINING PROTEIN 47"/>
    <property type="match status" value="1"/>
</dbReference>
<dbReference type="GO" id="GO:0009328">
    <property type="term" value="C:phenylalanine-tRNA ligase complex"/>
    <property type="evidence" value="ECO:0007669"/>
    <property type="project" value="TreeGrafter"/>
</dbReference>
<gene>
    <name evidence="2" type="ORF">BHM03_00019150</name>
</gene>
<keyword evidence="1" id="KW-0812">Transmembrane</keyword>
<feature type="transmembrane region" description="Helical" evidence="1">
    <location>
        <begin position="6"/>
        <end position="25"/>
    </location>
</feature>
<dbReference type="Proteomes" id="UP000290560">
    <property type="component" value="Unassembled WGS sequence"/>
</dbReference>